<dbReference type="SMART" id="SM00829">
    <property type="entry name" value="PKS_ER"/>
    <property type="match status" value="1"/>
</dbReference>
<feature type="domain" description="Enoyl reductase (ER)" evidence="3">
    <location>
        <begin position="10"/>
        <end position="320"/>
    </location>
</feature>
<dbReference type="SUPFAM" id="SSF51735">
    <property type="entry name" value="NAD(P)-binding Rossmann-fold domains"/>
    <property type="match status" value="1"/>
</dbReference>
<dbReference type="InterPro" id="IPR020843">
    <property type="entry name" value="ER"/>
</dbReference>
<proteinExistence type="predicted"/>
<dbReference type="SUPFAM" id="SSF50129">
    <property type="entry name" value="GroES-like"/>
    <property type="match status" value="1"/>
</dbReference>
<sequence>MRAVYCTRYGPPDVLELRDVPKPEPKPGQVLVRVHAAGITLGDCEVRAFKMVSWVWVPARLAIGITRPRQPVLGMEVAGVVEALGEGVTRFKAGDRVFGPTGFGMGAYAEYATIPEAGSLTTIPPTLSYAEAAGIPTGGLNGLHFVRKCDPQPGEKVLINGAGGSIGMFATQLSKEAGAEVTAVDRVSKHQMLSDLGADKVIDYESTDFWRTGECYDAIIDVVGLSPFGPSVTALNDGGRYFLGNPHTRQMLRGLVENRRGRVKVLSQLAGEPVEDLDFLKQQIAVRKLKVVVDKAFPLEDAIDAHRYVESGAKTGIVVLDVSGEASSRG</sequence>
<dbReference type="GO" id="GO:0070402">
    <property type="term" value="F:NADPH binding"/>
    <property type="evidence" value="ECO:0007669"/>
    <property type="project" value="TreeGrafter"/>
</dbReference>
<dbReference type="InterPro" id="IPR013154">
    <property type="entry name" value="ADH-like_N"/>
</dbReference>
<dbReference type="InterPro" id="IPR036291">
    <property type="entry name" value="NAD(P)-bd_dom_sf"/>
</dbReference>
<comment type="caution">
    <text evidence="4">The sequence shown here is derived from an EMBL/GenBank/DDBJ whole genome shotgun (WGS) entry which is preliminary data.</text>
</comment>
<name>A0A942IDP2_9HYPH</name>
<dbReference type="Pfam" id="PF13602">
    <property type="entry name" value="ADH_zinc_N_2"/>
    <property type="match status" value="1"/>
</dbReference>
<dbReference type="RefSeq" id="WP_212658029.1">
    <property type="nucleotide sequence ID" value="NZ_JAGXTP010000001.1"/>
</dbReference>
<keyword evidence="2" id="KW-0560">Oxidoreductase</keyword>
<dbReference type="EMBL" id="JAGXTP010000001">
    <property type="protein sequence ID" value="MBS3848485.1"/>
    <property type="molecule type" value="Genomic_DNA"/>
</dbReference>
<evidence type="ECO:0000313" key="5">
    <source>
        <dbReference type="Proteomes" id="UP000678281"/>
    </source>
</evidence>
<dbReference type="GO" id="GO:0016651">
    <property type="term" value="F:oxidoreductase activity, acting on NAD(P)H"/>
    <property type="evidence" value="ECO:0007669"/>
    <property type="project" value="TreeGrafter"/>
</dbReference>
<evidence type="ECO:0000256" key="1">
    <source>
        <dbReference type="ARBA" id="ARBA00022857"/>
    </source>
</evidence>
<evidence type="ECO:0000259" key="3">
    <source>
        <dbReference type="SMART" id="SM00829"/>
    </source>
</evidence>
<dbReference type="Proteomes" id="UP000678281">
    <property type="component" value="Unassembled WGS sequence"/>
</dbReference>
<gene>
    <name evidence="4" type="ORF">KD146_07200</name>
</gene>
<reference evidence="4" key="1">
    <citation type="submission" date="2021-04" db="EMBL/GenBank/DDBJ databases">
        <title>Devosia litorisediminis sp. nov., isolated from a sand dune.</title>
        <authorList>
            <person name="Park S."/>
            <person name="Yoon J.-H."/>
        </authorList>
    </citation>
    <scope>NUCLEOTIDE SEQUENCE</scope>
    <source>
        <strain evidence="4">BSSL-BM10</strain>
    </source>
</reference>
<organism evidence="4 5">
    <name type="scientific">Devosia litorisediminis</name>
    <dbReference type="NCBI Taxonomy" id="2829817"/>
    <lineage>
        <taxon>Bacteria</taxon>
        <taxon>Pseudomonadati</taxon>
        <taxon>Pseudomonadota</taxon>
        <taxon>Alphaproteobacteria</taxon>
        <taxon>Hyphomicrobiales</taxon>
        <taxon>Devosiaceae</taxon>
        <taxon>Devosia</taxon>
    </lineage>
</organism>
<evidence type="ECO:0000313" key="4">
    <source>
        <dbReference type="EMBL" id="MBS3848485.1"/>
    </source>
</evidence>
<evidence type="ECO:0000256" key="2">
    <source>
        <dbReference type="ARBA" id="ARBA00023002"/>
    </source>
</evidence>
<dbReference type="Gene3D" id="3.90.180.10">
    <property type="entry name" value="Medium-chain alcohol dehydrogenases, catalytic domain"/>
    <property type="match status" value="1"/>
</dbReference>
<dbReference type="AlphaFoldDB" id="A0A942IDP2"/>
<dbReference type="Pfam" id="PF08240">
    <property type="entry name" value="ADH_N"/>
    <property type="match status" value="1"/>
</dbReference>
<dbReference type="InterPro" id="IPR011032">
    <property type="entry name" value="GroES-like_sf"/>
</dbReference>
<dbReference type="Gene3D" id="3.40.50.720">
    <property type="entry name" value="NAD(P)-binding Rossmann-like Domain"/>
    <property type="match status" value="1"/>
</dbReference>
<protein>
    <submittedName>
        <fullName evidence="4">NAD(P)-dependent alcohol dehydrogenase</fullName>
    </submittedName>
</protein>
<dbReference type="CDD" id="cd08267">
    <property type="entry name" value="MDR1"/>
    <property type="match status" value="1"/>
</dbReference>
<dbReference type="PANTHER" id="PTHR48106">
    <property type="entry name" value="QUINONE OXIDOREDUCTASE PIG3-RELATED"/>
    <property type="match status" value="1"/>
</dbReference>
<keyword evidence="1" id="KW-0521">NADP</keyword>
<keyword evidence="5" id="KW-1185">Reference proteome</keyword>
<dbReference type="PANTHER" id="PTHR48106:SF18">
    <property type="entry name" value="QUINONE OXIDOREDUCTASE PIG3"/>
    <property type="match status" value="1"/>
</dbReference>
<accession>A0A942IDP2</accession>